<evidence type="ECO:0000313" key="8">
    <source>
        <dbReference type="EMBL" id="SPR01600.1"/>
    </source>
</evidence>
<dbReference type="GO" id="GO:0015631">
    <property type="term" value="F:tubulin binding"/>
    <property type="evidence" value="ECO:0007669"/>
    <property type="project" value="TreeGrafter"/>
</dbReference>
<proteinExistence type="inferred from homology"/>
<reference evidence="8 10" key="2">
    <citation type="submission" date="2018-03" db="EMBL/GenBank/DDBJ databases">
        <authorList>
            <person name="Fogelqvist J."/>
        </authorList>
    </citation>
    <scope>NUCLEOTIDE SEQUENCE [LARGE SCALE GENOMIC DNA]</scope>
</reference>
<dbReference type="GO" id="GO:0005524">
    <property type="term" value="F:ATP binding"/>
    <property type="evidence" value="ECO:0007669"/>
    <property type="project" value="UniProtKB-KW"/>
</dbReference>
<evidence type="ECO:0000256" key="3">
    <source>
        <dbReference type="ARBA" id="ARBA00022741"/>
    </source>
</evidence>
<organism evidence="7 9">
    <name type="scientific">Plasmodiophora brassicae</name>
    <name type="common">Clubroot disease agent</name>
    <dbReference type="NCBI Taxonomy" id="37360"/>
    <lineage>
        <taxon>Eukaryota</taxon>
        <taxon>Sar</taxon>
        <taxon>Rhizaria</taxon>
        <taxon>Endomyxa</taxon>
        <taxon>Phytomyxea</taxon>
        <taxon>Plasmodiophorida</taxon>
        <taxon>Plasmodiophoridae</taxon>
        <taxon>Plasmodiophora</taxon>
    </lineage>
</organism>
<geneLocation type="mitochondrion" evidence="8"/>
<dbReference type="Gene3D" id="3.30.470.20">
    <property type="entry name" value="ATP-grasp fold, B domain"/>
    <property type="match status" value="1"/>
</dbReference>
<dbReference type="SUPFAM" id="SSF56059">
    <property type="entry name" value="Glutathione synthetase ATP-binding domain-like"/>
    <property type="match status" value="1"/>
</dbReference>
<keyword evidence="9" id="KW-1185">Reference proteome</keyword>
<evidence type="ECO:0000313" key="7">
    <source>
        <dbReference type="EMBL" id="CEP01144.1"/>
    </source>
</evidence>
<dbReference type="PANTHER" id="PTHR12241:SF39">
    <property type="entry name" value="TUBULIN POLYGLUTAMYLASE TTLL9-RELATED"/>
    <property type="match status" value="1"/>
</dbReference>
<evidence type="ECO:0000313" key="9">
    <source>
        <dbReference type="Proteomes" id="UP000039324"/>
    </source>
</evidence>
<dbReference type="AlphaFoldDB" id="A0A0G4J1F3"/>
<gene>
    <name evidence="7" type="ORF">PBRA_008456</name>
    <name evidence="8" type="ORF">PLBR_LOCUS8815</name>
</gene>
<evidence type="ECO:0000313" key="10">
    <source>
        <dbReference type="Proteomes" id="UP000290189"/>
    </source>
</evidence>
<dbReference type="Pfam" id="PF03133">
    <property type="entry name" value="TTL"/>
    <property type="match status" value="1"/>
</dbReference>
<sequence>MSRRKAGRENPGGDGGAADLSPTKRATGETASMIAARELLLIPVAQSLSSSPKKAAPRAPSQIRYRTAFHTTIGDVLRARGWKETDSDLDWDIFWADATWIRDVYDHVHLETHQRVNHFRNHYELTRKDLLVKNLKRARRLLLKHGNSDEAAKYDFSPTTFNLPAEYSLFVEEFKKNPTTSWIMKPIAKSQGKGIFLFQKLSEISDWRNRHRSFSKQQDPDNGSSSNNTLVAESYVVQQYISNPYLVGGKKFDMRVYVLVTSYSPLTIYAYRSGFARFSTSRFSMSNSDLTDHHIHLTNVAIQKSAPKYDPSNGGKWSLRNLKLYMVAKCGEARANQLFNDMQLAIIRSLIAVRKVMINDKHSFELYGYDLLFDTSLKVWLLEVNAYPSLSANTPSDYKLKCDLLDDVLHVVDVENRLSGDEVQVGGFDLIYRNGLIRNDKACAIQSYLGCHNNRVEQLAAMEKQRQATKKATLAATAR</sequence>
<protein>
    <recommendedName>
        <fullName evidence="5">Tubulin--tyrosine ligase-like protein 9</fullName>
    </recommendedName>
</protein>
<dbReference type="OMA" id="NDITMHL"/>
<dbReference type="PANTHER" id="PTHR12241">
    <property type="entry name" value="TUBULIN POLYGLUTAMYLASE"/>
    <property type="match status" value="1"/>
</dbReference>
<dbReference type="GO" id="GO:0036064">
    <property type="term" value="C:ciliary basal body"/>
    <property type="evidence" value="ECO:0007669"/>
    <property type="project" value="TreeGrafter"/>
</dbReference>
<reference evidence="7 9" key="1">
    <citation type="submission" date="2015-02" db="EMBL/GenBank/DDBJ databases">
        <authorList>
            <person name="Chooi Y.-H."/>
        </authorList>
    </citation>
    <scope>NUCLEOTIDE SEQUENCE [LARGE SCALE GENOMIC DNA]</scope>
    <source>
        <strain evidence="7">E3</strain>
    </source>
</reference>
<dbReference type="Proteomes" id="UP000290189">
    <property type="component" value="Unassembled WGS sequence"/>
</dbReference>
<dbReference type="STRING" id="37360.A0A0G4J1F3"/>
<dbReference type="GO" id="GO:0070740">
    <property type="term" value="F:tubulin-glutamic acid ligase activity"/>
    <property type="evidence" value="ECO:0007669"/>
    <property type="project" value="TreeGrafter"/>
</dbReference>
<evidence type="ECO:0000256" key="5">
    <source>
        <dbReference type="ARBA" id="ARBA00030445"/>
    </source>
</evidence>
<dbReference type="EMBL" id="CDSF01000109">
    <property type="protein sequence ID" value="CEP01144.1"/>
    <property type="molecule type" value="Genomic_DNA"/>
</dbReference>
<evidence type="ECO:0000256" key="2">
    <source>
        <dbReference type="ARBA" id="ARBA00022598"/>
    </source>
</evidence>
<dbReference type="Proteomes" id="UP000039324">
    <property type="component" value="Unassembled WGS sequence"/>
</dbReference>
<dbReference type="GO" id="GO:0000226">
    <property type="term" value="P:microtubule cytoskeleton organization"/>
    <property type="evidence" value="ECO:0007669"/>
    <property type="project" value="TreeGrafter"/>
</dbReference>
<accession>A0A0G4J1F3</accession>
<dbReference type="InterPro" id="IPR004344">
    <property type="entry name" value="TTL/TTLL_fam"/>
</dbReference>
<evidence type="ECO:0000256" key="6">
    <source>
        <dbReference type="SAM" id="MobiDB-lite"/>
    </source>
</evidence>
<keyword evidence="4" id="KW-0067">ATP-binding</keyword>
<evidence type="ECO:0000256" key="4">
    <source>
        <dbReference type="ARBA" id="ARBA00022840"/>
    </source>
</evidence>
<comment type="similarity">
    <text evidence="1">Belongs to the tubulin--tyrosine ligase family.</text>
</comment>
<dbReference type="OrthoDB" id="202825at2759"/>
<keyword evidence="3" id="KW-0547">Nucleotide-binding</keyword>
<name>A0A0G4J1F3_PLABS</name>
<keyword evidence="2" id="KW-0436">Ligase</keyword>
<dbReference type="PROSITE" id="PS51221">
    <property type="entry name" value="TTL"/>
    <property type="match status" value="1"/>
</dbReference>
<dbReference type="EMBL" id="OVEO01000018">
    <property type="protein sequence ID" value="SPR01600.1"/>
    <property type="molecule type" value="Genomic_DNA"/>
</dbReference>
<feature type="region of interest" description="Disordered" evidence="6">
    <location>
        <begin position="1"/>
        <end position="28"/>
    </location>
</feature>
<keyword evidence="8" id="KW-0496">Mitochondrion</keyword>
<evidence type="ECO:0000256" key="1">
    <source>
        <dbReference type="ARBA" id="ARBA00006820"/>
    </source>
</evidence>